<dbReference type="AlphaFoldDB" id="A0AA38CS81"/>
<comment type="pathway">
    <text evidence="2 11">Glycolipid biosynthesis; glycosylphosphatidylinositol-anchor biosynthesis.</text>
</comment>
<comment type="similarity">
    <text evidence="3 11">Belongs to the PIGV family.</text>
</comment>
<evidence type="ECO:0000256" key="4">
    <source>
        <dbReference type="ARBA" id="ARBA00022502"/>
    </source>
</evidence>
<evidence type="ECO:0000256" key="5">
    <source>
        <dbReference type="ARBA" id="ARBA00022676"/>
    </source>
</evidence>
<dbReference type="GO" id="GO:0000009">
    <property type="term" value="F:alpha-1,6-mannosyltransferase activity"/>
    <property type="evidence" value="ECO:0007669"/>
    <property type="project" value="InterPro"/>
</dbReference>
<accession>A0AA38CS81</accession>
<gene>
    <name evidence="12" type="ORF">KI387_013492</name>
</gene>
<keyword evidence="7 11" id="KW-0812">Transmembrane</keyword>
<evidence type="ECO:0000313" key="13">
    <source>
        <dbReference type="Proteomes" id="UP000824469"/>
    </source>
</evidence>
<dbReference type="PANTHER" id="PTHR12468:SF2">
    <property type="entry name" value="GPI MANNOSYLTRANSFERASE 2"/>
    <property type="match status" value="1"/>
</dbReference>
<comment type="subcellular location">
    <subcellularLocation>
        <location evidence="1 11">Endoplasmic reticulum membrane</location>
        <topology evidence="1 11">Multi-pass membrane protein</topology>
    </subcellularLocation>
</comment>
<dbReference type="PANTHER" id="PTHR12468">
    <property type="entry name" value="GPI MANNOSYLTRANSFERASE 2"/>
    <property type="match status" value="1"/>
</dbReference>
<feature type="transmembrane region" description="Helical" evidence="11">
    <location>
        <begin position="253"/>
        <end position="277"/>
    </location>
</feature>
<dbReference type="GO" id="GO:0031501">
    <property type="term" value="C:mannosyltransferase complex"/>
    <property type="evidence" value="ECO:0007669"/>
    <property type="project" value="TreeGrafter"/>
</dbReference>
<dbReference type="EMBL" id="JAHRHJ020000009">
    <property type="protein sequence ID" value="KAH9301909.1"/>
    <property type="molecule type" value="Genomic_DNA"/>
</dbReference>
<protein>
    <recommendedName>
        <fullName evidence="11">GPI mannosyltransferase 2</fullName>
        <ecNumber evidence="11">2.4.1.-</ecNumber>
    </recommendedName>
</protein>
<keyword evidence="10 11" id="KW-0472">Membrane</keyword>
<evidence type="ECO:0000256" key="11">
    <source>
        <dbReference type="RuleBase" id="RU363112"/>
    </source>
</evidence>
<keyword evidence="13" id="KW-1185">Reference proteome</keyword>
<evidence type="ECO:0000313" key="12">
    <source>
        <dbReference type="EMBL" id="KAH9301909.1"/>
    </source>
</evidence>
<keyword evidence="4 11" id="KW-0337">GPI-anchor biosynthesis</keyword>
<evidence type="ECO:0000256" key="2">
    <source>
        <dbReference type="ARBA" id="ARBA00004687"/>
    </source>
</evidence>
<feature type="non-terminal residue" evidence="12">
    <location>
        <position position="470"/>
    </location>
</feature>
<feature type="transmembrane region" description="Helical" evidence="11">
    <location>
        <begin position="444"/>
        <end position="467"/>
    </location>
</feature>
<reference evidence="12 13" key="1">
    <citation type="journal article" date="2021" name="Nat. Plants">
        <title>The Taxus genome provides insights into paclitaxel biosynthesis.</title>
        <authorList>
            <person name="Xiong X."/>
            <person name="Gou J."/>
            <person name="Liao Q."/>
            <person name="Li Y."/>
            <person name="Zhou Q."/>
            <person name="Bi G."/>
            <person name="Li C."/>
            <person name="Du R."/>
            <person name="Wang X."/>
            <person name="Sun T."/>
            <person name="Guo L."/>
            <person name="Liang H."/>
            <person name="Lu P."/>
            <person name="Wu Y."/>
            <person name="Zhang Z."/>
            <person name="Ro D.K."/>
            <person name="Shang Y."/>
            <person name="Huang S."/>
            <person name="Yan J."/>
        </authorList>
    </citation>
    <scope>NUCLEOTIDE SEQUENCE [LARGE SCALE GENOMIC DNA]</scope>
    <source>
        <strain evidence="12">Ta-2019</strain>
    </source>
</reference>
<evidence type="ECO:0000256" key="3">
    <source>
        <dbReference type="ARBA" id="ARBA00008698"/>
    </source>
</evidence>
<evidence type="ECO:0000256" key="6">
    <source>
        <dbReference type="ARBA" id="ARBA00022679"/>
    </source>
</evidence>
<dbReference type="GO" id="GO:0006506">
    <property type="term" value="P:GPI anchor biosynthetic process"/>
    <property type="evidence" value="ECO:0007669"/>
    <property type="project" value="UniProtKB-KW"/>
</dbReference>
<comment type="caution">
    <text evidence="12">The sequence shown here is derived from an EMBL/GenBank/DDBJ whole genome shotgun (WGS) entry which is preliminary data.</text>
</comment>
<evidence type="ECO:0000256" key="8">
    <source>
        <dbReference type="ARBA" id="ARBA00022824"/>
    </source>
</evidence>
<dbReference type="GO" id="GO:0004376">
    <property type="term" value="F:GPI mannosyltransferase activity"/>
    <property type="evidence" value="ECO:0007669"/>
    <property type="project" value="InterPro"/>
</dbReference>
<dbReference type="OMA" id="GALFIWC"/>
<comment type="function">
    <text evidence="11">Mannosyltransferase involved in glycosylphosphatidylinositol-anchor biosynthesis.</text>
</comment>
<feature type="transmembrane region" description="Helical" evidence="11">
    <location>
        <begin position="185"/>
        <end position="205"/>
    </location>
</feature>
<evidence type="ECO:0000256" key="7">
    <source>
        <dbReference type="ARBA" id="ARBA00022692"/>
    </source>
</evidence>
<feature type="transmembrane region" description="Helical" evidence="11">
    <location>
        <begin position="21"/>
        <end position="40"/>
    </location>
</feature>
<dbReference type="InterPro" id="IPR007315">
    <property type="entry name" value="PIG-V/Gpi18"/>
</dbReference>
<sequence>MAKTSPRSQSFQQEMKHVLSLAVISRILVLGLIIICRSIASPYDTSASLDPPCLSTSNITDRHETRHEQEQTSLALKLGKAVQATVVWDSVYYVRIAQCGYEYEQTYAFLPLLPLSMQFLSKTVLAPLVPVFGQRAVLAFSGYTLNNIAFVLSALFLYKLTLLVFKDSKAALQTTALFCFNPASIFYSSIYSESLFSLLSFAGIYSLLSGSNWKATLLFALSSAVRSNGVINAGFFLFQAMHQAYEALFQQKLFLFTLQVLVVAILQSLCVFVPFVLFQLYGFLNICHGGSSSQGIRPWCMANVPYLYGFVQSHYWDVGVLRYFQLKQLPNFLLASPMLLLGTCSVIEYAMRNSQLLFSLGFQASYAEREAAAMLYFVQRKKKLNQIVVHTEELSNSASTFSSASENVRTRQRTKTNKRATVQSVPCLENLNDNSYSSQIKQGFFSCLMVPFILQLAFMVFIASFVMHVQ</sequence>
<keyword evidence="9 11" id="KW-1133">Transmembrane helix</keyword>
<proteinExistence type="inferred from homology"/>
<evidence type="ECO:0000256" key="1">
    <source>
        <dbReference type="ARBA" id="ARBA00004477"/>
    </source>
</evidence>
<keyword evidence="8 11" id="KW-0256">Endoplasmic reticulum</keyword>
<dbReference type="Proteomes" id="UP000824469">
    <property type="component" value="Unassembled WGS sequence"/>
</dbReference>
<dbReference type="GO" id="GO:0005789">
    <property type="term" value="C:endoplasmic reticulum membrane"/>
    <property type="evidence" value="ECO:0007669"/>
    <property type="project" value="UniProtKB-SubCell"/>
</dbReference>
<comment type="caution">
    <text evidence="11">Lacks conserved residue(s) required for the propagation of feature annotation.</text>
</comment>
<keyword evidence="5 11" id="KW-0328">Glycosyltransferase</keyword>
<dbReference type="EC" id="2.4.1.-" evidence="11"/>
<evidence type="ECO:0000256" key="10">
    <source>
        <dbReference type="ARBA" id="ARBA00023136"/>
    </source>
</evidence>
<feature type="transmembrane region" description="Helical" evidence="11">
    <location>
        <begin position="217"/>
        <end position="241"/>
    </location>
</feature>
<evidence type="ECO:0000256" key="9">
    <source>
        <dbReference type="ARBA" id="ARBA00022989"/>
    </source>
</evidence>
<dbReference type="Pfam" id="PF04188">
    <property type="entry name" value="Mannosyl_trans2"/>
    <property type="match status" value="1"/>
</dbReference>
<name>A0AA38CS81_TAXCH</name>
<keyword evidence="6 11" id="KW-0808">Transferase</keyword>
<organism evidence="12 13">
    <name type="scientific">Taxus chinensis</name>
    <name type="common">Chinese yew</name>
    <name type="synonym">Taxus wallichiana var. chinensis</name>
    <dbReference type="NCBI Taxonomy" id="29808"/>
    <lineage>
        <taxon>Eukaryota</taxon>
        <taxon>Viridiplantae</taxon>
        <taxon>Streptophyta</taxon>
        <taxon>Embryophyta</taxon>
        <taxon>Tracheophyta</taxon>
        <taxon>Spermatophyta</taxon>
        <taxon>Pinopsida</taxon>
        <taxon>Pinidae</taxon>
        <taxon>Conifers II</taxon>
        <taxon>Cupressales</taxon>
        <taxon>Taxaceae</taxon>
        <taxon>Taxus</taxon>
    </lineage>
</organism>